<dbReference type="AlphaFoldDB" id="G0WEI0"/>
<dbReference type="Proteomes" id="UP000000689">
    <property type="component" value="Chromosome 8"/>
</dbReference>
<dbReference type="HOGENOM" id="CLU_029563_0_0_1"/>
<proteinExistence type="predicted"/>
<evidence type="ECO:0000313" key="2">
    <source>
        <dbReference type="Proteomes" id="UP000000689"/>
    </source>
</evidence>
<evidence type="ECO:0000313" key="1">
    <source>
        <dbReference type="EMBL" id="CCD26191.1"/>
    </source>
</evidence>
<dbReference type="RefSeq" id="XP_003671434.1">
    <property type="nucleotide sequence ID" value="XM_003671386.1"/>
</dbReference>
<reference evidence="1 2" key="1">
    <citation type="journal article" date="2011" name="Proc. Natl. Acad. Sci. U.S.A.">
        <title>Evolutionary erosion of yeast sex chromosomes by mating-type switching accidents.</title>
        <authorList>
            <person name="Gordon J.L."/>
            <person name="Armisen D."/>
            <person name="Proux-Wera E."/>
            <person name="Oheigeartaigh S.S."/>
            <person name="Byrne K.P."/>
            <person name="Wolfe K.H."/>
        </authorList>
    </citation>
    <scope>NUCLEOTIDE SEQUENCE [LARGE SCALE GENOMIC DNA]</scope>
    <source>
        <strain evidence="2">ATCC 10597 / BCRC 20456 / CBS 421 / NBRC 0211 / NRRL Y-12639</strain>
    </source>
</reference>
<dbReference type="GO" id="GO:0005739">
    <property type="term" value="C:mitochondrion"/>
    <property type="evidence" value="ECO:0007669"/>
    <property type="project" value="EnsemblFungi"/>
</dbReference>
<sequence>MPKSANNTLKPWVSLLFASMRRQALAKRFNYRDNVPFLRTRSLNSTIECINHENLTKVPIETYRTLSNIEIPQLQDILIKDINIPKGSSAIQLVRTDKASQSMKHLEIADWASIVPMFINPILPNYELANKNNSQWPEFAMKQTIKLVSTADQNIILNKTLWPQSIFSNNCRAIGVNNQKYNELQGKGKPMTFINPSNGNHLPILILENVGDIPDGCDSIGIFPRFVPEHRKLFHQLDLLDSYGASIDSPPCNHKELEKIKNERTSLIKGFNKSIHNRREAKIKPPKGELTSLKRLLERTISHKTLWSRAKSEDRTCPADVLRCILLSNEIDTNAIRVEFIKSFILYNILTQSWRLNDQLKKDIIDIRNYSSSGQVIDNLNWKSWDLYIWRKHEEINAMELPQNLDDVVLAKERFDEFLKKLLNYQCMIVSEMKHLKTKFLEGTSAPTAPPRAITVSIIFQTILQNNKWIQVFYPGFMTLINDSLPDFGLKLEPNNIHKRQEENMIFEGEKINAIMKAMLDAEAYLYEDKFANNKPLKIVEVTRMENWKLVILSKLPFPKEVAKLLQYNSKIYTQFVNDPEDVDRNGYSMCTFKKMIDKDTFLYLYRLKDFKQLSQEKLMQTIVDEVD</sequence>
<dbReference type="EMBL" id="HE580274">
    <property type="protein sequence ID" value="CCD26191.1"/>
    <property type="molecule type" value="Genomic_DNA"/>
</dbReference>
<dbReference type="KEGG" id="ndi:NDAI_0H00170"/>
<dbReference type="eggNOG" id="ENOG502RYC2">
    <property type="taxonomic scope" value="Eukaryota"/>
</dbReference>
<gene>
    <name evidence="1" type="primary">NDAI0H00170</name>
    <name evidence="1" type="ordered locus">NDAI_0H00170</name>
</gene>
<dbReference type="OrthoDB" id="4069973at2759"/>
<dbReference type="GO" id="GO:0003723">
    <property type="term" value="F:RNA binding"/>
    <property type="evidence" value="ECO:0007669"/>
    <property type="project" value="EnsemblFungi"/>
</dbReference>
<accession>G0WEI0</accession>
<dbReference type="OMA" id="SHKTLWS"/>
<protein>
    <submittedName>
        <fullName evidence="1">Uncharacterized protein</fullName>
    </submittedName>
</protein>
<name>G0WEI0_NAUDC</name>
<dbReference type="GO" id="GO:0090615">
    <property type="term" value="P:mitochondrial mRNA processing"/>
    <property type="evidence" value="ECO:0007669"/>
    <property type="project" value="EnsemblFungi"/>
</dbReference>
<keyword evidence="2" id="KW-1185">Reference proteome</keyword>
<dbReference type="GO" id="GO:0000372">
    <property type="term" value="P:Group I intron splicing"/>
    <property type="evidence" value="ECO:0007669"/>
    <property type="project" value="EnsemblFungi"/>
</dbReference>
<dbReference type="GeneID" id="11495722"/>
<organism evidence="1 2">
    <name type="scientific">Naumovozyma dairenensis (strain ATCC 10597 / BCRC 20456 / CBS 421 / NBRC 0211 / NRRL Y-12639)</name>
    <name type="common">Saccharomyces dairenensis</name>
    <dbReference type="NCBI Taxonomy" id="1071378"/>
    <lineage>
        <taxon>Eukaryota</taxon>
        <taxon>Fungi</taxon>
        <taxon>Dikarya</taxon>
        <taxon>Ascomycota</taxon>
        <taxon>Saccharomycotina</taxon>
        <taxon>Saccharomycetes</taxon>
        <taxon>Saccharomycetales</taxon>
        <taxon>Saccharomycetaceae</taxon>
        <taxon>Naumovozyma</taxon>
    </lineage>
</organism>